<evidence type="ECO:0000256" key="1">
    <source>
        <dbReference type="ARBA" id="ARBA00006432"/>
    </source>
</evidence>
<comment type="similarity">
    <text evidence="1">Belongs to the ATP-dependent AMP-binding enzyme family.</text>
</comment>
<dbReference type="GO" id="GO:0016878">
    <property type="term" value="F:acid-thiol ligase activity"/>
    <property type="evidence" value="ECO:0007669"/>
    <property type="project" value="UniProtKB-ARBA"/>
</dbReference>
<evidence type="ECO:0000259" key="4">
    <source>
        <dbReference type="Pfam" id="PF13193"/>
    </source>
</evidence>
<keyword evidence="6" id="KW-1185">Reference proteome</keyword>
<dbReference type="EMBL" id="JANQDX010000009">
    <property type="protein sequence ID" value="KAL0918973.1"/>
    <property type="molecule type" value="Genomic_DNA"/>
</dbReference>
<gene>
    <name evidence="5" type="ORF">M5K25_011029</name>
</gene>
<reference evidence="5 6" key="1">
    <citation type="journal article" date="2024" name="Plant Biotechnol. J.">
        <title>Dendrobium thyrsiflorum genome and its molecular insights into genes involved in important horticultural traits.</title>
        <authorList>
            <person name="Chen B."/>
            <person name="Wang J.Y."/>
            <person name="Zheng P.J."/>
            <person name="Li K.L."/>
            <person name="Liang Y.M."/>
            <person name="Chen X.F."/>
            <person name="Zhang C."/>
            <person name="Zhao X."/>
            <person name="He X."/>
            <person name="Zhang G.Q."/>
            <person name="Liu Z.J."/>
            <person name="Xu Q."/>
        </authorList>
    </citation>
    <scope>NUCLEOTIDE SEQUENCE [LARGE SCALE GENOMIC DNA]</scope>
    <source>
        <strain evidence="5">GZMU011</strain>
    </source>
</reference>
<organism evidence="5 6">
    <name type="scientific">Dendrobium thyrsiflorum</name>
    <name type="common">Pinecone-like raceme dendrobium</name>
    <name type="synonym">Orchid</name>
    <dbReference type="NCBI Taxonomy" id="117978"/>
    <lineage>
        <taxon>Eukaryota</taxon>
        <taxon>Viridiplantae</taxon>
        <taxon>Streptophyta</taxon>
        <taxon>Embryophyta</taxon>
        <taxon>Tracheophyta</taxon>
        <taxon>Spermatophyta</taxon>
        <taxon>Magnoliopsida</taxon>
        <taxon>Liliopsida</taxon>
        <taxon>Asparagales</taxon>
        <taxon>Orchidaceae</taxon>
        <taxon>Epidendroideae</taxon>
        <taxon>Malaxideae</taxon>
        <taxon>Dendrobiinae</taxon>
        <taxon>Dendrobium</taxon>
    </lineage>
</organism>
<evidence type="ECO:0000256" key="3">
    <source>
        <dbReference type="ARBA" id="ARBA00022840"/>
    </source>
</evidence>
<dbReference type="Gene3D" id="3.30.300.30">
    <property type="match status" value="1"/>
</dbReference>
<evidence type="ECO:0000313" key="6">
    <source>
        <dbReference type="Proteomes" id="UP001552299"/>
    </source>
</evidence>
<comment type="caution">
    <text evidence="5">The sequence shown here is derived from an EMBL/GenBank/DDBJ whole genome shotgun (WGS) entry which is preliminary data.</text>
</comment>
<name>A0ABD0V914_DENTH</name>
<evidence type="ECO:0000256" key="2">
    <source>
        <dbReference type="ARBA" id="ARBA00022598"/>
    </source>
</evidence>
<protein>
    <recommendedName>
        <fullName evidence="4">AMP-binding enzyme C-terminal domain-containing protein</fullName>
    </recommendedName>
</protein>
<dbReference type="Pfam" id="PF13193">
    <property type="entry name" value="AMP-binding_C"/>
    <property type="match status" value="1"/>
</dbReference>
<dbReference type="InterPro" id="IPR045851">
    <property type="entry name" value="AMP-bd_C_sf"/>
</dbReference>
<dbReference type="InterPro" id="IPR025110">
    <property type="entry name" value="AMP-bd_C"/>
</dbReference>
<dbReference type="SUPFAM" id="SSF56801">
    <property type="entry name" value="Acetyl-CoA synthetase-like"/>
    <property type="match status" value="1"/>
</dbReference>
<proteinExistence type="inferred from homology"/>
<evidence type="ECO:0000313" key="5">
    <source>
        <dbReference type="EMBL" id="KAL0918973.1"/>
    </source>
</evidence>
<dbReference type="AlphaFoldDB" id="A0ABD0V914"/>
<keyword evidence="2" id="KW-0436">Ligase</keyword>
<dbReference type="PANTHER" id="PTHR24096">
    <property type="entry name" value="LONG-CHAIN-FATTY-ACID--COA LIGASE"/>
    <property type="match status" value="1"/>
</dbReference>
<feature type="domain" description="AMP-binding enzyme C-terminal" evidence="4">
    <location>
        <begin position="6"/>
        <end position="61"/>
    </location>
</feature>
<accession>A0ABD0V914</accession>
<dbReference type="GO" id="GO:0016405">
    <property type="term" value="F:CoA-ligase activity"/>
    <property type="evidence" value="ECO:0007669"/>
    <property type="project" value="UniProtKB-ARBA"/>
</dbReference>
<keyword evidence="3" id="KW-0547">Nucleotide-binding</keyword>
<keyword evidence="3" id="KW-0067">ATP-binding</keyword>
<dbReference type="GO" id="GO:0005524">
    <property type="term" value="F:ATP binding"/>
    <property type="evidence" value="ECO:0007669"/>
    <property type="project" value="UniProtKB-KW"/>
</dbReference>
<dbReference type="Proteomes" id="UP001552299">
    <property type="component" value="Unassembled WGS sequence"/>
</dbReference>
<sequence>MVDRYPDEEAGEIPMAFIVRRPGSTLCSVAVMDFVVKQVAPYKKIRRVEFTDAIPKSAAGKILRRELVQRVGCSPK</sequence>
<dbReference type="PANTHER" id="PTHR24096:SF425">
    <property type="entry name" value="4-COUMARATE--COA LIGASE-LIKE 7"/>
    <property type="match status" value="1"/>
</dbReference>